<dbReference type="Gene3D" id="1.10.220.60">
    <property type="entry name" value="GRIP domain"/>
    <property type="match status" value="1"/>
</dbReference>
<dbReference type="Pfam" id="PF01465">
    <property type="entry name" value="GRIP"/>
    <property type="match status" value="1"/>
</dbReference>
<evidence type="ECO:0000313" key="10">
    <source>
        <dbReference type="Proteomes" id="UP001321473"/>
    </source>
</evidence>
<feature type="compositionally biased region" description="Basic and acidic residues" evidence="7">
    <location>
        <begin position="642"/>
        <end position="657"/>
    </location>
</feature>
<gene>
    <name evidence="9" type="ORF">V5799_016045</name>
</gene>
<organism evidence="9 10">
    <name type="scientific">Amblyomma americanum</name>
    <name type="common">Lone star tick</name>
    <dbReference type="NCBI Taxonomy" id="6943"/>
    <lineage>
        <taxon>Eukaryota</taxon>
        <taxon>Metazoa</taxon>
        <taxon>Ecdysozoa</taxon>
        <taxon>Arthropoda</taxon>
        <taxon>Chelicerata</taxon>
        <taxon>Arachnida</taxon>
        <taxon>Acari</taxon>
        <taxon>Parasitiformes</taxon>
        <taxon>Ixodida</taxon>
        <taxon>Ixodoidea</taxon>
        <taxon>Ixodidae</taxon>
        <taxon>Amblyomminae</taxon>
        <taxon>Amblyomma</taxon>
    </lineage>
</organism>
<feature type="coiled-coil region" evidence="6">
    <location>
        <begin position="173"/>
        <end position="355"/>
    </location>
</feature>
<dbReference type="EMBL" id="JARKHS020006455">
    <property type="protein sequence ID" value="KAK8782614.1"/>
    <property type="molecule type" value="Genomic_DNA"/>
</dbReference>
<reference evidence="9 10" key="1">
    <citation type="journal article" date="2023" name="Arcadia Sci">
        <title>De novo assembly of a long-read Amblyomma americanum tick genome.</title>
        <authorList>
            <person name="Chou S."/>
            <person name="Poskanzer K.E."/>
            <person name="Rollins M."/>
            <person name="Thuy-Boun P.S."/>
        </authorList>
    </citation>
    <scope>NUCLEOTIDE SEQUENCE [LARGE SCALE GENOMIC DNA]</scope>
    <source>
        <strain evidence="9">F_SG_1</strain>
        <tissue evidence="9">Salivary glands</tissue>
    </source>
</reference>
<keyword evidence="3" id="KW-0963">Cytoplasm</keyword>
<feature type="region of interest" description="Disordered" evidence="7">
    <location>
        <begin position="635"/>
        <end position="657"/>
    </location>
</feature>
<dbReference type="InterPro" id="IPR000237">
    <property type="entry name" value="GRIP_dom"/>
</dbReference>
<feature type="region of interest" description="Disordered" evidence="7">
    <location>
        <begin position="120"/>
        <end position="173"/>
    </location>
</feature>
<evidence type="ECO:0000259" key="8">
    <source>
        <dbReference type="PROSITE" id="PS50913"/>
    </source>
</evidence>
<dbReference type="GO" id="GO:0005794">
    <property type="term" value="C:Golgi apparatus"/>
    <property type="evidence" value="ECO:0007669"/>
    <property type="project" value="TreeGrafter"/>
</dbReference>
<dbReference type="PANTHER" id="PTHR23157">
    <property type="entry name" value="GRIP AND COILED-COIL DOMAIN-CONTAINING PROTEIN 1"/>
    <property type="match status" value="1"/>
</dbReference>
<dbReference type="InterPro" id="IPR051952">
    <property type="entry name" value="Golgi-autophagy_related"/>
</dbReference>
<evidence type="ECO:0000313" key="9">
    <source>
        <dbReference type="EMBL" id="KAK8782614.1"/>
    </source>
</evidence>
<dbReference type="AlphaFoldDB" id="A0AAQ4F652"/>
<keyword evidence="10" id="KW-1185">Reference proteome</keyword>
<evidence type="ECO:0000256" key="4">
    <source>
        <dbReference type="ARBA" id="ARBA00023054"/>
    </source>
</evidence>
<dbReference type="PANTHER" id="PTHR23157:SF25">
    <property type="entry name" value="GRIP AND COILED-COIL DOMAIN-CONTAINING PROTEIN 1"/>
    <property type="match status" value="1"/>
</dbReference>
<accession>A0AAQ4F652</accession>
<feature type="coiled-coil region" evidence="6">
    <location>
        <begin position="92"/>
        <end position="119"/>
    </location>
</feature>
<feature type="coiled-coil region" evidence="6">
    <location>
        <begin position="477"/>
        <end position="549"/>
    </location>
</feature>
<evidence type="ECO:0000256" key="6">
    <source>
        <dbReference type="SAM" id="Coils"/>
    </source>
</evidence>
<dbReference type="SMART" id="SM00755">
    <property type="entry name" value="Grip"/>
    <property type="match status" value="1"/>
</dbReference>
<keyword evidence="5" id="KW-0472">Membrane</keyword>
<evidence type="ECO:0000256" key="3">
    <source>
        <dbReference type="ARBA" id="ARBA00022490"/>
    </source>
</evidence>
<evidence type="ECO:0000256" key="5">
    <source>
        <dbReference type="ARBA" id="ARBA00023136"/>
    </source>
</evidence>
<sequence length="802" mass="90195">MDKIDDIRVTELKNSAYIKPKRLFFKQCLSCYTQYNQGCTRLCEAVSSRAGVIEGAMDELFFVEVTDDMKKTAGGGLEEQGDGYHTGQGKPLGDLIRAYKSLQKEKDALELSLKALTSSKASEKARSSASSESLTGKQSESKAEPSPLSAAEGQGNASSASDSTQDESSEDHVAALSQALSTLSEEKARMEAAFQADRKRLIQEKEAALRQAEEAQKNAAEQTASLDTKMAELRSKLREEQMAREQEQSDHAAMLRELQRLLSEERTVRDNLEDKLEEATRKAAQADLAKEYEAKVEKLTQELDEVRKRLLASEEKLRQPSPLLLELQQELVEVKAQHQAALEQEKKRAGNVQARLHQQTTGSEARVASLESRLQELSQAVGTYDRLRMQDRAAIQRLRERLSQLAQENAALASAAGIGARASELPSQDSNLDVKTLLDRFGKMRLLLKESNQRAEKPVDLIAYFRELAEEEVLGLHAKCREELRQLKDEFEQYKVHAQSVLQGAGGSPAGFSQGQETVAELERLRQQVKDLQGQLRTQRARFEAQEENSRGAAAKLQRSLSEAEVRHRQECQRLEQRWSSKLSELESLMQAQRDRSLALVEEKDRELQALRATLASLESGNRRYDWQAQCEAAGSPLAMETSRDRDTSSEGEGDRLDPLLSELLSKNVGYTSKDGKNKTECQLLHYAQELARKDAELLRTLREKRDVESALRDLQRSVLLKEQKDAQEREALRLRLSQLEHMPGPDDSGKVNLQYLKNVVLQYLLCNEAPARKHMLNAIAVGLRFTPREAQLARQAVQAWW</sequence>
<feature type="coiled-coil region" evidence="6">
    <location>
        <begin position="388"/>
        <end position="415"/>
    </location>
</feature>
<evidence type="ECO:0000256" key="1">
    <source>
        <dbReference type="ARBA" id="ARBA00004184"/>
    </source>
</evidence>
<feature type="domain" description="GRIP" evidence="8">
    <location>
        <begin position="747"/>
        <end position="797"/>
    </location>
</feature>
<dbReference type="PROSITE" id="PS50913">
    <property type="entry name" value="GRIP"/>
    <property type="match status" value="1"/>
</dbReference>
<evidence type="ECO:0000256" key="7">
    <source>
        <dbReference type="SAM" id="MobiDB-lite"/>
    </source>
</evidence>
<proteinExistence type="predicted"/>
<keyword evidence="4 6" id="KW-0175">Coiled coil</keyword>
<protein>
    <recommendedName>
        <fullName evidence="8">GRIP domain-containing protein</fullName>
    </recommendedName>
</protein>
<name>A0AAQ4F652_AMBAM</name>
<comment type="subcellular location">
    <subcellularLocation>
        <location evidence="2">Cytoplasm</location>
    </subcellularLocation>
    <subcellularLocation>
        <location evidence="1">Endomembrane system</location>
        <topology evidence="1">Peripheral membrane protein</topology>
    </subcellularLocation>
</comment>
<evidence type="ECO:0000256" key="2">
    <source>
        <dbReference type="ARBA" id="ARBA00004496"/>
    </source>
</evidence>
<dbReference type="Proteomes" id="UP001321473">
    <property type="component" value="Unassembled WGS sequence"/>
</dbReference>
<comment type="caution">
    <text evidence="9">The sequence shown here is derived from an EMBL/GenBank/DDBJ whole genome shotgun (WGS) entry which is preliminary data.</text>
</comment>